<protein>
    <recommendedName>
        <fullName evidence="6">Terpene synthase</fullName>
        <ecNumber evidence="6">4.2.3.-</ecNumber>
    </recommendedName>
</protein>
<reference evidence="7" key="1">
    <citation type="journal article" date="2022" name="New Phytol.">
        <title>Evolutionary transition to the ectomycorrhizal habit in the genomes of a hyperdiverse lineage of mushroom-forming fungi.</title>
        <authorList>
            <person name="Looney B."/>
            <person name="Miyauchi S."/>
            <person name="Morin E."/>
            <person name="Drula E."/>
            <person name="Courty P.E."/>
            <person name="Kohler A."/>
            <person name="Kuo A."/>
            <person name="LaButti K."/>
            <person name="Pangilinan J."/>
            <person name="Lipzen A."/>
            <person name="Riley R."/>
            <person name="Andreopoulos W."/>
            <person name="He G."/>
            <person name="Johnson J."/>
            <person name="Nolan M."/>
            <person name="Tritt A."/>
            <person name="Barry K.W."/>
            <person name="Grigoriev I.V."/>
            <person name="Nagy L.G."/>
            <person name="Hibbett D."/>
            <person name="Henrissat B."/>
            <person name="Matheny P.B."/>
            <person name="Labbe J."/>
            <person name="Martin F.M."/>
        </authorList>
    </citation>
    <scope>NUCLEOTIDE SEQUENCE</scope>
    <source>
        <strain evidence="7">BPL690</strain>
    </source>
</reference>
<keyword evidence="8" id="KW-1185">Reference proteome</keyword>
<dbReference type="EC" id="4.2.3.-" evidence="6"/>
<evidence type="ECO:0000256" key="1">
    <source>
        <dbReference type="ARBA" id="ARBA00001946"/>
    </source>
</evidence>
<proteinExistence type="inferred from homology"/>
<sequence length="350" mass="39675">MSSPDNSPTLSPSVRALSPTPTILEPTFFVLPDLVSHCPFSLTYHHDGDAVAAESLKWILSYVPHFSQNKVTAMCGLKAGELTAYCYNNCTSERLRVVSDFMNYLFHLDDVSDGFLARDAAGLADWVMNAFEWPDTYHPVPGQQWGIEEISAAKLARDYWSRCIRDCAPAVQQRFKSSMQMFFQAVHQQALFRANGVIPDLETYIDMRRDTSGCKPVFDLIEYSLDLELPDVVVEHPVIMALNQGVNDLVTWSNDIFSYNVEQSRGDTHNMICVFMIHDGLSLQRAVDRVGEMCKQTVENFGRQLYVNGLREWIVGSLHWSFMTTRYFGENGALAKTTRIVDLLSQDWKA</sequence>
<organism evidence="7 8">
    <name type="scientific">Multifurca ochricompacta</name>
    <dbReference type="NCBI Taxonomy" id="376703"/>
    <lineage>
        <taxon>Eukaryota</taxon>
        <taxon>Fungi</taxon>
        <taxon>Dikarya</taxon>
        <taxon>Basidiomycota</taxon>
        <taxon>Agaricomycotina</taxon>
        <taxon>Agaricomycetes</taxon>
        <taxon>Russulales</taxon>
        <taxon>Russulaceae</taxon>
        <taxon>Multifurca</taxon>
    </lineage>
</organism>
<evidence type="ECO:0000313" key="8">
    <source>
        <dbReference type="Proteomes" id="UP001203297"/>
    </source>
</evidence>
<dbReference type="SUPFAM" id="SSF48576">
    <property type="entry name" value="Terpenoid synthases"/>
    <property type="match status" value="1"/>
</dbReference>
<evidence type="ECO:0000313" key="7">
    <source>
        <dbReference type="EMBL" id="KAI0306699.1"/>
    </source>
</evidence>
<dbReference type="PANTHER" id="PTHR35201">
    <property type="entry name" value="TERPENE SYNTHASE"/>
    <property type="match status" value="1"/>
</dbReference>
<name>A0AAD4MB91_9AGAM</name>
<comment type="caution">
    <text evidence="7">The sequence shown here is derived from an EMBL/GenBank/DDBJ whole genome shotgun (WGS) entry which is preliminary data.</text>
</comment>
<gene>
    <name evidence="7" type="ORF">B0F90DRAFT_1808335</name>
</gene>
<dbReference type="SFLD" id="SFLDS00005">
    <property type="entry name" value="Isoprenoid_Synthase_Type_I"/>
    <property type="match status" value="1"/>
</dbReference>
<dbReference type="Proteomes" id="UP001203297">
    <property type="component" value="Unassembled WGS sequence"/>
</dbReference>
<dbReference type="GO" id="GO:0010333">
    <property type="term" value="F:terpene synthase activity"/>
    <property type="evidence" value="ECO:0007669"/>
    <property type="project" value="InterPro"/>
</dbReference>
<evidence type="ECO:0000256" key="3">
    <source>
        <dbReference type="ARBA" id="ARBA00022723"/>
    </source>
</evidence>
<evidence type="ECO:0000256" key="2">
    <source>
        <dbReference type="ARBA" id="ARBA00006333"/>
    </source>
</evidence>
<dbReference type="GO" id="GO:0046872">
    <property type="term" value="F:metal ion binding"/>
    <property type="evidence" value="ECO:0007669"/>
    <property type="project" value="UniProtKB-KW"/>
</dbReference>
<comment type="cofactor">
    <cofactor evidence="1 6">
        <name>Mg(2+)</name>
        <dbReference type="ChEBI" id="CHEBI:18420"/>
    </cofactor>
</comment>
<dbReference type="InterPro" id="IPR034686">
    <property type="entry name" value="Terpene_cyclase-like_2"/>
</dbReference>
<dbReference type="SFLD" id="SFLDG01020">
    <property type="entry name" value="Terpene_Cyclase_Like_2"/>
    <property type="match status" value="1"/>
</dbReference>
<dbReference type="AlphaFoldDB" id="A0AAD4MB91"/>
<dbReference type="InterPro" id="IPR008949">
    <property type="entry name" value="Isoprenoid_synthase_dom_sf"/>
</dbReference>
<dbReference type="Pfam" id="PF19086">
    <property type="entry name" value="Terpene_syn_C_2"/>
    <property type="match status" value="1"/>
</dbReference>
<comment type="similarity">
    <text evidence="2 6">Belongs to the terpene synthase family.</text>
</comment>
<keyword evidence="5 6" id="KW-0456">Lyase</keyword>
<dbReference type="PANTHER" id="PTHR35201:SF4">
    <property type="entry name" value="BETA-PINACENE SYNTHASE-RELATED"/>
    <property type="match status" value="1"/>
</dbReference>
<keyword evidence="4 6" id="KW-0460">Magnesium</keyword>
<dbReference type="Gene3D" id="1.10.600.10">
    <property type="entry name" value="Farnesyl Diphosphate Synthase"/>
    <property type="match status" value="1"/>
</dbReference>
<evidence type="ECO:0000256" key="5">
    <source>
        <dbReference type="ARBA" id="ARBA00023239"/>
    </source>
</evidence>
<dbReference type="EMBL" id="WTXG01000003">
    <property type="protein sequence ID" value="KAI0306699.1"/>
    <property type="molecule type" value="Genomic_DNA"/>
</dbReference>
<accession>A0AAD4MB91</accession>
<evidence type="ECO:0000256" key="4">
    <source>
        <dbReference type="ARBA" id="ARBA00022842"/>
    </source>
</evidence>
<dbReference type="GO" id="GO:0008299">
    <property type="term" value="P:isoprenoid biosynthetic process"/>
    <property type="evidence" value="ECO:0007669"/>
    <property type="project" value="UniProtKB-ARBA"/>
</dbReference>
<evidence type="ECO:0000256" key="6">
    <source>
        <dbReference type="RuleBase" id="RU366034"/>
    </source>
</evidence>
<keyword evidence="3 6" id="KW-0479">Metal-binding</keyword>